<evidence type="ECO:0000313" key="1">
    <source>
        <dbReference type="EMBL" id="NJC70241.1"/>
    </source>
</evidence>
<reference evidence="1 2" key="1">
    <citation type="submission" date="2020-03" db="EMBL/GenBank/DDBJ databases">
        <title>WGS of the type strain of Planosporangium spp.</title>
        <authorList>
            <person name="Thawai C."/>
        </authorList>
    </citation>
    <scope>NUCLEOTIDE SEQUENCE [LARGE SCALE GENOMIC DNA]</scope>
    <source>
        <strain evidence="1 2">TBRC 5610</strain>
    </source>
</reference>
<organism evidence="1 2">
    <name type="scientific">Planosporangium thailandense</name>
    <dbReference type="NCBI Taxonomy" id="765197"/>
    <lineage>
        <taxon>Bacteria</taxon>
        <taxon>Bacillati</taxon>
        <taxon>Actinomycetota</taxon>
        <taxon>Actinomycetes</taxon>
        <taxon>Micromonosporales</taxon>
        <taxon>Micromonosporaceae</taxon>
        <taxon>Planosporangium</taxon>
    </lineage>
</organism>
<dbReference type="EMBL" id="JAATVY010000005">
    <property type="protein sequence ID" value="NJC70241.1"/>
    <property type="molecule type" value="Genomic_DNA"/>
</dbReference>
<dbReference type="Proteomes" id="UP000722989">
    <property type="component" value="Unassembled WGS sequence"/>
</dbReference>
<accession>A0ABX0XWN4</accession>
<sequence>MAALLATALGGLTGCASIGDAQQVIDRAHLVNELASRLDHASELSYTADYQLPGGGQATIVQAQSPMRTAYIYPAGKYATTREATMDCQTAGGTTTCTLTAPPPGGSDATTTLVNVLRNRGMVPPTLVVNLLTAASLSSNTVIKQHDTTLAGEHATCVEVSGVENAPASAFDACITSDGVLGSFNGVVDGASVDISLTRYATTIADDAFTPPAGAQIVDQRTKRS</sequence>
<proteinExistence type="predicted"/>
<evidence type="ECO:0000313" key="2">
    <source>
        <dbReference type="Proteomes" id="UP000722989"/>
    </source>
</evidence>
<gene>
    <name evidence="1" type="ORF">HC031_11040</name>
</gene>
<name>A0ABX0XWN4_9ACTN</name>
<comment type="caution">
    <text evidence="1">The sequence shown here is derived from an EMBL/GenBank/DDBJ whole genome shotgun (WGS) entry which is preliminary data.</text>
</comment>
<protein>
    <recommendedName>
        <fullName evidence="3">Lipoprotein</fullName>
    </recommendedName>
</protein>
<keyword evidence="2" id="KW-1185">Reference proteome</keyword>
<evidence type="ECO:0008006" key="3">
    <source>
        <dbReference type="Google" id="ProtNLM"/>
    </source>
</evidence>